<gene>
    <name evidence="5" type="ORF">CU098_004953</name>
</gene>
<protein>
    <recommendedName>
        <fullName evidence="7">C-factor</fullName>
    </recommendedName>
</protein>
<keyword evidence="6" id="KW-1185">Reference proteome</keyword>
<sequence length="240" mass="26092">MVSFVVTGASRGLGLEYVKQLSARGDTVFACARNPDQSQALTQIVDNQKVFAVKLDVTCEKSIKEAVDEISKHSPEGIDVLVNNAGVSGTEDDIEKVSKDELHQLFETNVIAVNEVTKGFLPLLRKRGNEQVKKIVNISSILGSIKTAGSPDLVSFNAIASYRVSKSALNMVTKLQSIHLAKENFIVYSIHPGWCQTDMGGEKAPITTEQSIRGQLAKIDSITVSENGGFFDWSGDVIEY</sequence>
<dbReference type="STRING" id="4846.A0A367IK87"/>
<dbReference type="AlphaFoldDB" id="A0A367IK87"/>
<keyword evidence="2" id="KW-0521">NADP</keyword>
<dbReference type="InterPro" id="IPR002347">
    <property type="entry name" value="SDR_fam"/>
</dbReference>
<organism evidence="5 6">
    <name type="scientific">Rhizopus stolonifer</name>
    <name type="common">Rhizopus nigricans</name>
    <dbReference type="NCBI Taxonomy" id="4846"/>
    <lineage>
        <taxon>Eukaryota</taxon>
        <taxon>Fungi</taxon>
        <taxon>Fungi incertae sedis</taxon>
        <taxon>Mucoromycota</taxon>
        <taxon>Mucoromycotina</taxon>
        <taxon>Mucoromycetes</taxon>
        <taxon>Mucorales</taxon>
        <taxon>Mucorineae</taxon>
        <taxon>Rhizopodaceae</taxon>
        <taxon>Rhizopus</taxon>
    </lineage>
</organism>
<dbReference type="SUPFAM" id="SSF51735">
    <property type="entry name" value="NAD(P)-binding Rossmann-fold domains"/>
    <property type="match status" value="1"/>
</dbReference>
<accession>A0A367IK87</accession>
<name>A0A367IK87_RHIST</name>
<evidence type="ECO:0000313" key="5">
    <source>
        <dbReference type="EMBL" id="RCH78068.1"/>
    </source>
</evidence>
<dbReference type="PRINTS" id="PR00080">
    <property type="entry name" value="SDRFAMILY"/>
</dbReference>
<dbReference type="PANTHER" id="PTHR43544:SF7">
    <property type="entry name" value="NADB-LER2"/>
    <property type="match status" value="1"/>
</dbReference>
<dbReference type="Gene3D" id="3.40.50.720">
    <property type="entry name" value="NAD(P)-binding Rossmann-like Domain"/>
    <property type="match status" value="1"/>
</dbReference>
<dbReference type="CDD" id="cd05325">
    <property type="entry name" value="carb_red_sniffer_like_SDR_c"/>
    <property type="match status" value="1"/>
</dbReference>
<dbReference type="GO" id="GO:0005737">
    <property type="term" value="C:cytoplasm"/>
    <property type="evidence" value="ECO:0007669"/>
    <property type="project" value="TreeGrafter"/>
</dbReference>
<dbReference type="EMBL" id="PJQM01007520">
    <property type="protein sequence ID" value="RCH78068.1"/>
    <property type="molecule type" value="Genomic_DNA"/>
</dbReference>
<evidence type="ECO:0000256" key="3">
    <source>
        <dbReference type="ARBA" id="ARBA00023002"/>
    </source>
</evidence>
<evidence type="ECO:0000256" key="4">
    <source>
        <dbReference type="RuleBase" id="RU000363"/>
    </source>
</evidence>
<dbReference type="PRINTS" id="PR00081">
    <property type="entry name" value="GDHRDH"/>
</dbReference>
<proteinExistence type="inferred from homology"/>
<keyword evidence="3" id="KW-0560">Oxidoreductase</keyword>
<reference evidence="5 6" key="1">
    <citation type="journal article" date="2018" name="G3 (Bethesda)">
        <title>Phylogenetic and Phylogenomic Definition of Rhizopus Species.</title>
        <authorList>
            <person name="Gryganskyi A.P."/>
            <person name="Golan J."/>
            <person name="Dolatabadi S."/>
            <person name="Mondo S."/>
            <person name="Robb S."/>
            <person name="Idnurm A."/>
            <person name="Muszewska A."/>
            <person name="Steczkiewicz K."/>
            <person name="Masonjones S."/>
            <person name="Liao H.L."/>
            <person name="Gajdeczka M.T."/>
            <person name="Anike F."/>
            <person name="Vuek A."/>
            <person name="Anishchenko I.M."/>
            <person name="Voigt K."/>
            <person name="de Hoog G.S."/>
            <person name="Smith M.E."/>
            <person name="Heitman J."/>
            <person name="Vilgalys R."/>
            <person name="Stajich J.E."/>
        </authorList>
    </citation>
    <scope>NUCLEOTIDE SEQUENCE [LARGE SCALE GENOMIC DNA]</scope>
    <source>
        <strain evidence="5 6">LSU 92-RS-03</strain>
    </source>
</reference>
<evidence type="ECO:0008006" key="7">
    <source>
        <dbReference type="Google" id="ProtNLM"/>
    </source>
</evidence>
<evidence type="ECO:0000256" key="2">
    <source>
        <dbReference type="ARBA" id="ARBA00022857"/>
    </source>
</evidence>
<dbReference type="Proteomes" id="UP000253551">
    <property type="component" value="Unassembled WGS sequence"/>
</dbReference>
<dbReference type="GO" id="GO:0016491">
    <property type="term" value="F:oxidoreductase activity"/>
    <property type="evidence" value="ECO:0007669"/>
    <property type="project" value="UniProtKB-KW"/>
</dbReference>
<dbReference type="PANTHER" id="PTHR43544">
    <property type="entry name" value="SHORT-CHAIN DEHYDROGENASE/REDUCTASE"/>
    <property type="match status" value="1"/>
</dbReference>
<evidence type="ECO:0000256" key="1">
    <source>
        <dbReference type="ARBA" id="ARBA00006484"/>
    </source>
</evidence>
<dbReference type="Pfam" id="PF00106">
    <property type="entry name" value="adh_short"/>
    <property type="match status" value="1"/>
</dbReference>
<dbReference type="InterPro" id="IPR051468">
    <property type="entry name" value="Fungal_SecMetab_SDRs"/>
</dbReference>
<dbReference type="InterPro" id="IPR036291">
    <property type="entry name" value="NAD(P)-bd_dom_sf"/>
</dbReference>
<dbReference type="OrthoDB" id="9876299at2759"/>
<comment type="similarity">
    <text evidence="1 4">Belongs to the short-chain dehydrogenases/reductases (SDR) family.</text>
</comment>
<comment type="caution">
    <text evidence="5">The sequence shown here is derived from an EMBL/GenBank/DDBJ whole genome shotgun (WGS) entry which is preliminary data.</text>
</comment>
<evidence type="ECO:0000313" key="6">
    <source>
        <dbReference type="Proteomes" id="UP000253551"/>
    </source>
</evidence>